<dbReference type="SUPFAM" id="SSF109604">
    <property type="entry name" value="HD-domain/PDEase-like"/>
    <property type="match status" value="1"/>
</dbReference>
<dbReference type="NCBIfam" id="NF002205">
    <property type="entry name" value="PRK01096.1"/>
    <property type="match status" value="1"/>
</dbReference>
<dbReference type="InterPro" id="IPR006261">
    <property type="entry name" value="dGTPase"/>
</dbReference>
<reference evidence="3 4" key="1">
    <citation type="submission" date="2018-11" db="EMBL/GenBank/DDBJ databases">
        <title>Rufibacter latericius sp. nov., isolated from water in Baiyang Lake.</title>
        <authorList>
            <person name="Yang Y."/>
        </authorList>
    </citation>
    <scope>NUCLEOTIDE SEQUENCE [LARGE SCALE GENOMIC DNA]</scope>
    <source>
        <strain evidence="3 4">R-22-1c-1</strain>
    </source>
</reference>
<dbReference type="AlphaFoldDB" id="A0A3M9MDW1"/>
<dbReference type="PANTHER" id="PTHR11373">
    <property type="entry name" value="DEOXYNUCLEOSIDE TRIPHOSPHATE TRIPHOSPHOHYDROLASE"/>
    <property type="match status" value="1"/>
</dbReference>
<dbReference type="SMART" id="SM00471">
    <property type="entry name" value="HDc"/>
    <property type="match status" value="1"/>
</dbReference>
<sequence>MPQMNWERLISKKRFDAQTKEHATDESVRGEFQRDYDRLVFSMPFRRLQNKTQVMPMPESDFVHNRLTHSLETSCVGRSLGRMVGKVLLERHPAILEAHPGMLESDFGDMVAAACLTHDIGNPPFGHSGEDAISSFFRSPEAAGYLKDLTPAQISDLQNFEGNAAGFRIITHTHPGQSTGTCGMRLTYSTLATFTKYPRPSDAVIKGTKKASEKKYGFFQAEQVHFRKIADALGLLPSGENAFHRHPMAFLVEAADDICYRIIDFEDGCRLGLIPFEQARELLHPLLNERAGKVHSTTFHDWREQLGVWRAVIINNLIYECAGIFLNHEEEILNGTFDQSLINLVQQKAALDEIKKISIDRIYRHRPVLEIEAAGFEVLGGLLEAFLKAVFEPFSGKHRKYLDLVPDQFLGPQRQPSEDAYEKILNITDFISGLTDSSAISLFRKIKGIELPRMY</sequence>
<dbReference type="EMBL" id="RJJD01000015">
    <property type="protein sequence ID" value="RNI23684.1"/>
    <property type="molecule type" value="Genomic_DNA"/>
</dbReference>
<dbReference type="Pfam" id="PF13286">
    <property type="entry name" value="HD_assoc"/>
    <property type="match status" value="1"/>
</dbReference>
<dbReference type="InterPro" id="IPR027432">
    <property type="entry name" value="dGTP_triphosphohydrolase_C"/>
</dbReference>
<dbReference type="InterPro" id="IPR026875">
    <property type="entry name" value="PHydrolase_assoc_dom"/>
</dbReference>
<dbReference type="Gene3D" id="1.10.3410.10">
    <property type="entry name" value="putative deoxyguanosinetriphosphate triphosphohydrolase like domain"/>
    <property type="match status" value="1"/>
</dbReference>
<dbReference type="GO" id="GO:0006203">
    <property type="term" value="P:dGTP catabolic process"/>
    <property type="evidence" value="ECO:0007669"/>
    <property type="project" value="TreeGrafter"/>
</dbReference>
<dbReference type="NCBIfam" id="TIGR01353">
    <property type="entry name" value="dGTP_triPase"/>
    <property type="match status" value="1"/>
</dbReference>
<dbReference type="InterPro" id="IPR006674">
    <property type="entry name" value="HD_domain"/>
</dbReference>
<dbReference type="Pfam" id="PF01966">
    <property type="entry name" value="HD"/>
    <property type="match status" value="1"/>
</dbReference>
<dbReference type="InterPro" id="IPR023293">
    <property type="entry name" value="dGTP_triP_hydro_central_sf"/>
</dbReference>
<accession>A0A3M9MDW1</accession>
<keyword evidence="1 3" id="KW-0378">Hydrolase</keyword>
<dbReference type="Proteomes" id="UP000272117">
    <property type="component" value="Unassembled WGS sequence"/>
</dbReference>
<evidence type="ECO:0000259" key="2">
    <source>
        <dbReference type="SMART" id="SM00471"/>
    </source>
</evidence>
<dbReference type="Gene3D" id="1.10.3210.10">
    <property type="entry name" value="Hypothetical protein af1432"/>
    <property type="match status" value="1"/>
</dbReference>
<dbReference type="Gene3D" id="1.10.3550.10">
    <property type="entry name" value="eoxyguanosinetriphosphate triphosphohydrolase domain-like"/>
    <property type="match status" value="1"/>
</dbReference>
<keyword evidence="4" id="KW-1185">Reference proteome</keyword>
<dbReference type="PANTHER" id="PTHR11373:SF32">
    <property type="entry name" value="DEOXYGUANOSINETRIPHOSPHATE TRIPHOSPHOHYDROLASE"/>
    <property type="match status" value="1"/>
</dbReference>
<comment type="caution">
    <text evidence="3">The sequence shown here is derived from an EMBL/GenBank/DDBJ whole genome shotgun (WGS) entry which is preliminary data.</text>
</comment>
<evidence type="ECO:0000313" key="3">
    <source>
        <dbReference type="EMBL" id="RNI23684.1"/>
    </source>
</evidence>
<name>A0A3M9MDW1_9BACT</name>
<organism evidence="3 4">
    <name type="scientific">Rufibacter latericius</name>
    <dbReference type="NCBI Taxonomy" id="2487040"/>
    <lineage>
        <taxon>Bacteria</taxon>
        <taxon>Pseudomonadati</taxon>
        <taxon>Bacteroidota</taxon>
        <taxon>Cytophagia</taxon>
        <taxon>Cytophagales</taxon>
        <taxon>Hymenobacteraceae</taxon>
        <taxon>Rufibacter</taxon>
    </lineage>
</organism>
<gene>
    <name evidence="3" type="ORF">EFB08_19365</name>
</gene>
<dbReference type="OrthoDB" id="9803619at2"/>
<protein>
    <submittedName>
        <fullName evidence="3">Deoxyguanosinetriphosphate triphosphohydrolase</fullName>
    </submittedName>
</protein>
<evidence type="ECO:0000256" key="1">
    <source>
        <dbReference type="ARBA" id="ARBA00022801"/>
    </source>
</evidence>
<dbReference type="InterPro" id="IPR003607">
    <property type="entry name" value="HD/PDEase_dom"/>
</dbReference>
<dbReference type="CDD" id="cd00077">
    <property type="entry name" value="HDc"/>
    <property type="match status" value="1"/>
</dbReference>
<dbReference type="InterPro" id="IPR050135">
    <property type="entry name" value="dGTPase-like"/>
</dbReference>
<proteinExistence type="predicted"/>
<dbReference type="RefSeq" id="WP_123128605.1">
    <property type="nucleotide sequence ID" value="NZ_RJJD01000015.1"/>
</dbReference>
<evidence type="ECO:0000313" key="4">
    <source>
        <dbReference type="Proteomes" id="UP000272117"/>
    </source>
</evidence>
<dbReference type="GO" id="GO:0008832">
    <property type="term" value="F:dGTPase activity"/>
    <property type="evidence" value="ECO:0007669"/>
    <property type="project" value="TreeGrafter"/>
</dbReference>
<feature type="domain" description="HD/PDEase" evidence="2">
    <location>
        <begin position="62"/>
        <end position="270"/>
    </location>
</feature>